<dbReference type="InterPro" id="IPR010611">
    <property type="entry name" value="3D_dom"/>
</dbReference>
<dbReference type="RefSeq" id="WP_105530810.1">
    <property type="nucleotide sequence ID" value="NZ_PUGF01000004.1"/>
</dbReference>
<proteinExistence type="predicted"/>
<dbReference type="CDD" id="cd14668">
    <property type="entry name" value="mlta_B"/>
    <property type="match status" value="1"/>
</dbReference>
<dbReference type="Gene3D" id="2.40.40.10">
    <property type="entry name" value="RlpA-like domain"/>
    <property type="match status" value="1"/>
</dbReference>
<dbReference type="SMART" id="SM00925">
    <property type="entry name" value="MltA"/>
    <property type="match status" value="1"/>
</dbReference>
<dbReference type="Proteomes" id="UP000237839">
    <property type="component" value="Unassembled WGS sequence"/>
</dbReference>
<dbReference type="OrthoDB" id="9783686at2"/>
<dbReference type="GO" id="GO:0008933">
    <property type="term" value="F:peptidoglycan lytic transglycosylase activity"/>
    <property type="evidence" value="ECO:0007669"/>
    <property type="project" value="TreeGrafter"/>
</dbReference>
<dbReference type="SUPFAM" id="SSF50685">
    <property type="entry name" value="Barwin-like endoglucanases"/>
    <property type="match status" value="1"/>
</dbReference>
<reference evidence="8 9" key="1">
    <citation type="submission" date="2018-02" db="EMBL/GenBank/DDBJ databases">
        <title>Solimicrobium silvestre gen. nov., sp. nov., isolated from alpine forest soil.</title>
        <authorList>
            <person name="Margesin R."/>
            <person name="Albuquerque L."/>
            <person name="Zhang D.-C."/>
            <person name="Froufe H.J.C."/>
            <person name="Severino R."/>
            <person name="Roxo I."/>
            <person name="Egas C."/>
            <person name="Da Costa M.S."/>
        </authorList>
    </citation>
    <scope>NUCLEOTIDE SEQUENCE [LARGE SCALE GENOMIC DNA]</scope>
    <source>
        <strain evidence="8 9">S20-91</strain>
    </source>
</reference>
<protein>
    <recommendedName>
        <fullName evidence="2">peptidoglycan lytic exotransglycosylase</fullName>
        <ecNumber evidence="2">4.2.2.n1</ecNumber>
    </recommendedName>
    <alternativeName>
        <fullName evidence="5">Murein hydrolase A</fullName>
    </alternativeName>
</protein>
<dbReference type="Gene3D" id="2.40.240.50">
    <property type="entry name" value="Barwin-like endoglucanases"/>
    <property type="match status" value="1"/>
</dbReference>
<gene>
    <name evidence="8" type="ORF">S2091_1106</name>
</gene>
<evidence type="ECO:0000259" key="7">
    <source>
        <dbReference type="SMART" id="SM00925"/>
    </source>
</evidence>
<feature type="chain" id="PRO_5015611084" description="peptidoglycan lytic exotransglycosylase" evidence="6">
    <location>
        <begin position="25"/>
        <end position="413"/>
    </location>
</feature>
<dbReference type="GO" id="GO:0009253">
    <property type="term" value="P:peptidoglycan catabolic process"/>
    <property type="evidence" value="ECO:0007669"/>
    <property type="project" value="TreeGrafter"/>
</dbReference>
<dbReference type="GO" id="GO:0019867">
    <property type="term" value="C:outer membrane"/>
    <property type="evidence" value="ECO:0007669"/>
    <property type="project" value="InterPro"/>
</dbReference>
<evidence type="ECO:0000256" key="6">
    <source>
        <dbReference type="SAM" id="SignalP"/>
    </source>
</evidence>
<accession>A0A2S9H1V9</accession>
<dbReference type="Pfam" id="PF06725">
    <property type="entry name" value="3D"/>
    <property type="match status" value="1"/>
</dbReference>
<dbReference type="GO" id="GO:0004553">
    <property type="term" value="F:hydrolase activity, hydrolyzing O-glycosyl compounds"/>
    <property type="evidence" value="ECO:0007669"/>
    <property type="project" value="InterPro"/>
</dbReference>
<dbReference type="InterPro" id="IPR026044">
    <property type="entry name" value="MltA"/>
</dbReference>
<dbReference type="PROSITE" id="PS51257">
    <property type="entry name" value="PROKAR_LIPOPROTEIN"/>
    <property type="match status" value="1"/>
</dbReference>
<organism evidence="8 9">
    <name type="scientific">Solimicrobium silvestre</name>
    <dbReference type="NCBI Taxonomy" id="2099400"/>
    <lineage>
        <taxon>Bacteria</taxon>
        <taxon>Pseudomonadati</taxon>
        <taxon>Pseudomonadota</taxon>
        <taxon>Betaproteobacteria</taxon>
        <taxon>Burkholderiales</taxon>
        <taxon>Oxalobacteraceae</taxon>
        <taxon>Solimicrobium</taxon>
    </lineage>
</organism>
<dbReference type="PANTHER" id="PTHR30124">
    <property type="entry name" value="MEMBRANE-BOUND LYTIC MUREIN TRANSGLYCOSYLASE A"/>
    <property type="match status" value="1"/>
</dbReference>
<dbReference type="PANTHER" id="PTHR30124:SF0">
    <property type="entry name" value="MEMBRANE-BOUND LYTIC MUREIN TRANSGLYCOSYLASE A"/>
    <property type="match status" value="1"/>
</dbReference>
<feature type="signal peptide" evidence="6">
    <location>
        <begin position="1"/>
        <end position="24"/>
    </location>
</feature>
<keyword evidence="4" id="KW-0961">Cell wall biogenesis/degradation</keyword>
<evidence type="ECO:0000313" key="9">
    <source>
        <dbReference type="Proteomes" id="UP000237839"/>
    </source>
</evidence>
<evidence type="ECO:0000256" key="4">
    <source>
        <dbReference type="ARBA" id="ARBA00023316"/>
    </source>
</evidence>
<comment type="catalytic activity">
    <reaction evidence="1">
        <text>Exolytic cleavage of the (1-&gt;4)-beta-glycosidic linkage between N-acetylmuramic acid (MurNAc) and N-acetylglucosamine (GlcNAc) residues in peptidoglycan, from either the reducing or the non-reducing ends of the peptidoglycan chains, with concomitant formation of a 1,6-anhydrobond in the MurNAc residue.</text>
        <dbReference type="EC" id="4.2.2.n1"/>
    </reaction>
</comment>
<evidence type="ECO:0000313" key="8">
    <source>
        <dbReference type="EMBL" id="PRC93933.1"/>
    </source>
</evidence>
<dbReference type="InterPro" id="IPR005300">
    <property type="entry name" value="MltA_B"/>
</dbReference>
<keyword evidence="6" id="KW-0732">Signal</keyword>
<dbReference type="GO" id="GO:0009254">
    <property type="term" value="P:peptidoglycan turnover"/>
    <property type="evidence" value="ECO:0007669"/>
    <property type="project" value="InterPro"/>
</dbReference>
<evidence type="ECO:0000256" key="2">
    <source>
        <dbReference type="ARBA" id="ARBA00012587"/>
    </source>
</evidence>
<keyword evidence="9" id="KW-1185">Reference proteome</keyword>
<keyword evidence="3" id="KW-0456">Lyase</keyword>
<dbReference type="EMBL" id="PUGF01000004">
    <property type="protein sequence ID" value="PRC93933.1"/>
    <property type="molecule type" value="Genomic_DNA"/>
</dbReference>
<dbReference type="CDD" id="cd14485">
    <property type="entry name" value="mltA_like_LT_A"/>
    <property type="match status" value="1"/>
</dbReference>
<dbReference type="GO" id="GO:0071555">
    <property type="term" value="P:cell wall organization"/>
    <property type="evidence" value="ECO:0007669"/>
    <property type="project" value="UniProtKB-KW"/>
</dbReference>
<dbReference type="InterPro" id="IPR036908">
    <property type="entry name" value="RlpA-like_sf"/>
</dbReference>
<evidence type="ECO:0000256" key="3">
    <source>
        <dbReference type="ARBA" id="ARBA00023239"/>
    </source>
</evidence>
<sequence length="413" mass="45229">MFKINRSVPSLAALLLLAACQTTVVEPINKPTPPVATIPAVTPPVSVIESKPQNLKASFKQLDYSDLPGWNQDNLNEAWPAFKASCKALINKSDWHELCTIAQTVDGTDSSGVRSFFEAFFNPYQVINPDGTESGLITGYYEPLLRGSRQRGGSYQTPLYQAPSDLLTIDMAGLYPELKGMRLRGRVVGNKVVPYPSRAELLQPGVLTGKEICWVDDSVDAFFLQVQGSGRIFFADTNETVRLAYADQNGQPYKSIGRYLVDKGELKLEQASAQGIKNWIANNPTRENEVLNANPSYVFFKEEKISDPMQGPKGALGVALSEKRSVAIDAQFLPLGAPVFINTTEPNTDVPLKRLMMAQDTGGAIRGAVRADFFWGFGAQAGDMAGRMKQRGMLWVLWPKLASAPLGVVVNQH</sequence>
<dbReference type="AlphaFoldDB" id="A0A2S9H1V9"/>
<dbReference type="PIRSF" id="PIRSF019422">
    <property type="entry name" value="MltA"/>
    <property type="match status" value="1"/>
</dbReference>
<evidence type="ECO:0000256" key="1">
    <source>
        <dbReference type="ARBA" id="ARBA00001420"/>
    </source>
</evidence>
<dbReference type="Pfam" id="PF03562">
    <property type="entry name" value="MltA"/>
    <property type="match status" value="1"/>
</dbReference>
<evidence type="ECO:0000256" key="5">
    <source>
        <dbReference type="ARBA" id="ARBA00030918"/>
    </source>
</evidence>
<comment type="caution">
    <text evidence="8">The sequence shown here is derived from an EMBL/GenBank/DDBJ whole genome shotgun (WGS) entry which is preliminary data.</text>
</comment>
<feature type="domain" description="Lytic transglycosylase MltA" evidence="7">
    <location>
        <begin position="144"/>
        <end position="301"/>
    </location>
</feature>
<name>A0A2S9H1V9_9BURK</name>
<dbReference type="EC" id="4.2.2.n1" evidence="2"/>